<name>A0A8H4MI67_9EURO</name>
<dbReference type="OrthoDB" id="415825at2759"/>
<reference evidence="8" key="2">
    <citation type="submission" date="2020-04" db="EMBL/GenBank/DDBJ databases">
        <authorList>
            <person name="Santos R.A.C."/>
            <person name="Steenwyk J.L."/>
            <person name="Rivero-Menendez O."/>
            <person name="Mead M.E."/>
            <person name="Silva L.P."/>
            <person name="Bastos R.W."/>
            <person name="Alastruey-Izquierdo A."/>
            <person name="Goldman G.H."/>
            <person name="Rokas A."/>
        </authorList>
    </citation>
    <scope>NUCLEOTIDE SEQUENCE</scope>
    <source>
        <strain evidence="8">CNM-CM6805</strain>
    </source>
</reference>
<sequence>MQFNFVLLLALTRLVTAESGPKTTDIDQIFRPVLSSQALIYLANDSSDNVVPRWSTYKNPSYVATIKPASEEDVQNIITAASSHGIPFFVTGGGHGVKVGFSKVQNAVNIDLNNLKSIDLDLANNLVTVGSGVENAQVYDLLSSVGKETPLTDDRCVNSVGPMLGGGLGVLYGIHGLLLDALVSARLVTASGDAITVSSTENPDLFWAIRGAGANFGVVTSATYQLYDQSNNGTRISANFKHSLASNRSVIELFHTMDDEFAPELYTSLTISYNRTIHQPSISSTLSFVGSPAAAQPWIDKFLALDPIEASIKIIPWHQKDEPEEPLCARGDHYSVHAIGLRQTDPAVLEAYLNTLTEFSASNIWFDGAMVMERHATDAVLAIPESKRGVYAWRDTKFEVFFLTKTPSAEYDDRVDAFVKPIRQEFQDTMGFDTMHVYLNHAFGDEGPVSWYGAHNLPRLVALKQQWDPDNKFGAGCPVPLSLG</sequence>
<keyword evidence="4" id="KW-0274">FAD</keyword>
<protein>
    <recommendedName>
        <fullName evidence="7">FAD-binding PCMH-type domain-containing protein</fullName>
    </recommendedName>
</protein>
<evidence type="ECO:0000256" key="6">
    <source>
        <dbReference type="SAM" id="SignalP"/>
    </source>
</evidence>
<dbReference type="InterPro" id="IPR016169">
    <property type="entry name" value="FAD-bd_PCMH_sub2"/>
</dbReference>
<feature type="signal peptide" evidence="6">
    <location>
        <begin position="1"/>
        <end position="17"/>
    </location>
</feature>
<comment type="similarity">
    <text evidence="1">Belongs to the oxygen-dependent FAD-linked oxidoreductase family.</text>
</comment>
<dbReference type="InterPro" id="IPR012951">
    <property type="entry name" value="BBE"/>
</dbReference>
<dbReference type="Pfam" id="PF01565">
    <property type="entry name" value="FAD_binding_4"/>
    <property type="match status" value="1"/>
</dbReference>
<evidence type="ECO:0000256" key="2">
    <source>
        <dbReference type="ARBA" id="ARBA00022630"/>
    </source>
</evidence>
<evidence type="ECO:0000256" key="4">
    <source>
        <dbReference type="ARBA" id="ARBA00022827"/>
    </source>
</evidence>
<gene>
    <name evidence="8" type="ORF">CNMCM6805_003529</name>
</gene>
<evidence type="ECO:0000256" key="1">
    <source>
        <dbReference type="ARBA" id="ARBA00005466"/>
    </source>
</evidence>
<evidence type="ECO:0000259" key="7">
    <source>
        <dbReference type="PROSITE" id="PS51387"/>
    </source>
</evidence>
<dbReference type="Proteomes" id="UP000653565">
    <property type="component" value="Unassembled WGS sequence"/>
</dbReference>
<dbReference type="PANTHER" id="PTHR42973:SF32">
    <property type="entry name" value="FAD-LINKED OXIDOREDUCTASE AFOF"/>
    <property type="match status" value="1"/>
</dbReference>
<feature type="chain" id="PRO_5044155503" description="FAD-binding PCMH-type domain-containing protein" evidence="6">
    <location>
        <begin position="18"/>
        <end position="484"/>
    </location>
</feature>
<dbReference type="InterPro" id="IPR050416">
    <property type="entry name" value="FAD-linked_Oxidoreductase"/>
</dbReference>
<evidence type="ECO:0000313" key="9">
    <source>
        <dbReference type="Proteomes" id="UP000653565"/>
    </source>
</evidence>
<dbReference type="Pfam" id="PF08031">
    <property type="entry name" value="BBE"/>
    <property type="match status" value="1"/>
</dbReference>
<dbReference type="AlphaFoldDB" id="A0A8H4MI67"/>
<comment type="caution">
    <text evidence="8">The sequence shown here is derived from an EMBL/GenBank/DDBJ whole genome shotgun (WGS) entry which is preliminary data.</text>
</comment>
<feature type="domain" description="FAD-binding PCMH-type" evidence="7">
    <location>
        <begin position="58"/>
        <end position="229"/>
    </location>
</feature>
<evidence type="ECO:0000256" key="5">
    <source>
        <dbReference type="ARBA" id="ARBA00023002"/>
    </source>
</evidence>
<organism evidence="8 9">
    <name type="scientific">Aspergillus fumigatiaffinis</name>
    <dbReference type="NCBI Taxonomy" id="340414"/>
    <lineage>
        <taxon>Eukaryota</taxon>
        <taxon>Fungi</taxon>
        <taxon>Dikarya</taxon>
        <taxon>Ascomycota</taxon>
        <taxon>Pezizomycotina</taxon>
        <taxon>Eurotiomycetes</taxon>
        <taxon>Eurotiomycetidae</taxon>
        <taxon>Eurotiales</taxon>
        <taxon>Aspergillaceae</taxon>
        <taxon>Aspergillus</taxon>
        <taxon>Aspergillus subgen. Fumigati</taxon>
    </lineage>
</organism>
<proteinExistence type="inferred from homology"/>
<dbReference type="PANTHER" id="PTHR42973">
    <property type="entry name" value="BINDING OXIDOREDUCTASE, PUTATIVE (AFU_ORTHOLOGUE AFUA_1G17690)-RELATED"/>
    <property type="match status" value="1"/>
</dbReference>
<dbReference type="GO" id="GO:0016491">
    <property type="term" value="F:oxidoreductase activity"/>
    <property type="evidence" value="ECO:0007669"/>
    <property type="project" value="UniProtKB-KW"/>
</dbReference>
<accession>A0A8H4MI67</accession>
<dbReference type="InterPro" id="IPR036318">
    <property type="entry name" value="FAD-bd_PCMH-like_sf"/>
</dbReference>
<evidence type="ECO:0000313" key="8">
    <source>
        <dbReference type="EMBL" id="KAF4245585.1"/>
    </source>
</evidence>
<dbReference type="Gene3D" id="3.40.462.20">
    <property type="match status" value="1"/>
</dbReference>
<reference evidence="8" key="1">
    <citation type="journal article" date="2020" name="bioRxiv">
        <title>Genomic and phenotypic heterogeneity of clinical isolates of the human pathogens Aspergillus fumigatus, Aspergillus lentulus and Aspergillus fumigatiaffinis.</title>
        <authorList>
            <person name="dos Santos R.A.C."/>
            <person name="Steenwyk J.L."/>
            <person name="Rivero-Menendez O."/>
            <person name="Mead M.E."/>
            <person name="Silva L.P."/>
            <person name="Bastos R.W."/>
            <person name="Alastruey-Izquierdo A."/>
            <person name="Goldman G.H."/>
            <person name="Rokas A."/>
        </authorList>
    </citation>
    <scope>NUCLEOTIDE SEQUENCE</scope>
    <source>
        <strain evidence="8">CNM-CM6805</strain>
    </source>
</reference>
<dbReference type="InterPro" id="IPR006094">
    <property type="entry name" value="Oxid_FAD_bind_N"/>
</dbReference>
<dbReference type="EMBL" id="JAAAPX010000001">
    <property type="protein sequence ID" value="KAF4245585.1"/>
    <property type="molecule type" value="Genomic_DNA"/>
</dbReference>
<dbReference type="SUPFAM" id="SSF56176">
    <property type="entry name" value="FAD-binding/transporter-associated domain-like"/>
    <property type="match status" value="1"/>
</dbReference>
<keyword evidence="9" id="KW-1185">Reference proteome</keyword>
<keyword evidence="5" id="KW-0560">Oxidoreductase</keyword>
<dbReference type="InterPro" id="IPR016166">
    <property type="entry name" value="FAD-bd_PCMH"/>
</dbReference>
<evidence type="ECO:0000256" key="3">
    <source>
        <dbReference type="ARBA" id="ARBA00022729"/>
    </source>
</evidence>
<dbReference type="GO" id="GO:0071949">
    <property type="term" value="F:FAD binding"/>
    <property type="evidence" value="ECO:0007669"/>
    <property type="project" value="InterPro"/>
</dbReference>
<keyword evidence="3 6" id="KW-0732">Signal</keyword>
<dbReference type="Gene3D" id="3.30.465.10">
    <property type="match status" value="1"/>
</dbReference>
<dbReference type="PROSITE" id="PS51387">
    <property type="entry name" value="FAD_PCMH"/>
    <property type="match status" value="1"/>
</dbReference>
<keyword evidence="2" id="KW-0285">Flavoprotein</keyword>